<evidence type="ECO:0000256" key="1">
    <source>
        <dbReference type="SAM" id="MobiDB-lite"/>
    </source>
</evidence>
<reference evidence="3 4" key="1">
    <citation type="submission" date="2022-11" db="EMBL/GenBank/DDBJ databases">
        <title>Draft genome sequence of Saccharopolyspora sp. WRP15-2 isolated from rhizosphere soils of wild rice in Thailand.</title>
        <authorList>
            <person name="Duangmal K."/>
            <person name="Kammanee S."/>
            <person name="Muangham S."/>
        </authorList>
    </citation>
    <scope>NUCLEOTIDE SEQUENCE [LARGE SCALE GENOMIC DNA]</scope>
    <source>
        <strain evidence="3 4">WRP15-2</strain>
    </source>
</reference>
<gene>
    <name evidence="3" type="ORF">OU415_25370</name>
</gene>
<sequence>MLGYAVAVFVTAIAVSSAHHGTAAAPVAAPAPAPAPAAQFLPAEATSTAPKLHIAEPEPVATVEAEPHAPETTSRPTRTA</sequence>
<proteinExistence type="predicted"/>
<evidence type="ECO:0000313" key="3">
    <source>
        <dbReference type="EMBL" id="MDA3628788.1"/>
    </source>
</evidence>
<name>A0ABT4V4N6_9PSEU</name>
<feature type="non-terminal residue" evidence="3">
    <location>
        <position position="80"/>
    </location>
</feature>
<organism evidence="3 4">
    <name type="scientific">Saccharopolyspora oryzae</name>
    <dbReference type="NCBI Taxonomy" id="2997343"/>
    <lineage>
        <taxon>Bacteria</taxon>
        <taxon>Bacillati</taxon>
        <taxon>Actinomycetota</taxon>
        <taxon>Actinomycetes</taxon>
        <taxon>Pseudonocardiales</taxon>
        <taxon>Pseudonocardiaceae</taxon>
        <taxon>Saccharopolyspora</taxon>
    </lineage>
</organism>
<protein>
    <submittedName>
        <fullName evidence="3">Uncharacterized protein</fullName>
    </submittedName>
</protein>
<dbReference type="EMBL" id="JAQGLA010000052">
    <property type="protein sequence ID" value="MDA3628788.1"/>
    <property type="molecule type" value="Genomic_DNA"/>
</dbReference>
<feature type="chain" id="PRO_5047530628" evidence="2">
    <location>
        <begin position="21"/>
        <end position="80"/>
    </location>
</feature>
<accession>A0ABT4V4N6</accession>
<feature type="signal peptide" evidence="2">
    <location>
        <begin position="1"/>
        <end position="20"/>
    </location>
</feature>
<evidence type="ECO:0000313" key="4">
    <source>
        <dbReference type="Proteomes" id="UP001210380"/>
    </source>
</evidence>
<feature type="region of interest" description="Disordered" evidence="1">
    <location>
        <begin position="42"/>
        <end position="80"/>
    </location>
</feature>
<evidence type="ECO:0000256" key="2">
    <source>
        <dbReference type="SAM" id="SignalP"/>
    </source>
</evidence>
<dbReference type="Proteomes" id="UP001210380">
    <property type="component" value="Unassembled WGS sequence"/>
</dbReference>
<keyword evidence="2" id="KW-0732">Signal</keyword>
<keyword evidence="4" id="KW-1185">Reference proteome</keyword>
<comment type="caution">
    <text evidence="3">The sequence shown here is derived from an EMBL/GenBank/DDBJ whole genome shotgun (WGS) entry which is preliminary data.</text>
</comment>